<feature type="transmembrane region" description="Helical" evidence="1">
    <location>
        <begin position="110"/>
        <end position="131"/>
    </location>
</feature>
<dbReference type="Proteomes" id="UP000034243">
    <property type="component" value="Unassembled WGS sequence"/>
</dbReference>
<feature type="transmembrane region" description="Helical" evidence="1">
    <location>
        <begin position="137"/>
        <end position="155"/>
    </location>
</feature>
<feature type="transmembrane region" description="Helical" evidence="1">
    <location>
        <begin position="406"/>
        <end position="426"/>
    </location>
</feature>
<evidence type="ECO:0000313" key="7">
    <source>
        <dbReference type="EMBL" id="KKG54503.1"/>
    </source>
</evidence>
<feature type="transmembrane region" description="Helical" evidence="1">
    <location>
        <begin position="343"/>
        <end position="364"/>
    </location>
</feature>
<dbReference type="Proteomes" id="UP000034667">
    <property type="component" value="Unassembled WGS sequence"/>
</dbReference>
<evidence type="ECO:0000256" key="1">
    <source>
        <dbReference type="SAM" id="Phobius"/>
    </source>
</evidence>
<organism evidence="8 15">
    <name type="scientific">Methanosarcina mazei</name>
    <name type="common">Methanosarcina frisia</name>
    <dbReference type="NCBI Taxonomy" id="2209"/>
    <lineage>
        <taxon>Archaea</taxon>
        <taxon>Methanobacteriati</taxon>
        <taxon>Methanobacteriota</taxon>
        <taxon>Stenosarchaea group</taxon>
        <taxon>Methanomicrobia</taxon>
        <taxon>Methanosarcinales</taxon>
        <taxon>Methanosarcinaceae</taxon>
        <taxon>Methanosarcina</taxon>
    </lineage>
</organism>
<feature type="transmembrane region" description="Helical" evidence="1">
    <location>
        <begin position="296"/>
        <end position="322"/>
    </location>
</feature>
<reference evidence="9 10" key="1">
    <citation type="journal article" date="2015" name="ISME J.">
        <title>Genomic and phenotypic differentiation among Methanosarcina mazei populations from Columbia River sediment.</title>
        <authorList>
            <person name="Youngblut N.D."/>
            <person name="Wirth J.S."/>
            <person name="Henriksen J.R."/>
            <person name="Smith M."/>
            <person name="Simon H."/>
            <person name="Metcalf W.W."/>
            <person name="Whitaker R.J."/>
        </authorList>
    </citation>
    <scope>NUCLEOTIDE SEQUENCE [LARGE SCALE GENOMIC DNA]</scope>
    <source>
        <strain evidence="8 15">1.F.M.0.5</strain>
        <strain evidence="2 9">3.F.A.1A.3</strain>
        <strain evidence="3 13">3.F.A.2.12</strain>
        <strain evidence="5 14">3.F.A.2.3</strain>
        <strain evidence="4 10">3.F.A.2.5</strain>
        <strain evidence="7 11">3.F.A.2.6</strain>
        <strain evidence="6 12">3.F.A.2.7</strain>
    </source>
</reference>
<feature type="transmembrane region" description="Helical" evidence="1">
    <location>
        <begin position="188"/>
        <end position="219"/>
    </location>
</feature>
<dbReference type="Pfam" id="PF09971">
    <property type="entry name" value="DUF2206"/>
    <property type="match status" value="1"/>
</dbReference>
<dbReference type="Proteomes" id="UP000034195">
    <property type="component" value="Unassembled WGS sequence"/>
</dbReference>
<sequence>MNKNNDNTLLIFLILLMALYLLFICSFHYLVAKKIYPLVIFLMSVSLSILLSLRSNHVIGTDSHFEYYFFHTTLDNLSWSILGDATLNSCLSISLLPSIYQSILNVNPEYLFKILYSLIYSISPVIVYAISKKYVEESYAFFASVFFMFQVLFIYTAANTRTVVAILFFSFAMLVLFNYKISLFKRKVLFLIFMISCLVSHYSTTYIFFIIILLTYLGTNIVSYKYIFPKNVNISTVILFFVLIFFWYSLWTEASFNSGVHFFQNTLLSLNNLFVEEARSSGVEAILGANIAAKGIAYYINFISNWATILLIGIGIIASIIRSEEIIAFETNSIKASFLENKISVEYFIIALVCAGMLFLTLLIPYLTKGYEMSRIYGVTTVILSLFFVIGGIIVSKKLKIRTHLLLLFILLPYIFATTGINYAIFDKPQSIILSSEGQQYDALYVHDQEASASKWLKENTHEQKLRVYADSRGRLVLTSQGLLDLRTEALGIQENQIVNGYIYLRYDNVLRNRLYSKDGISNTYDDLITSGGKNKIYNNAGSEVYK</sequence>
<proteinExistence type="predicted"/>
<protein>
    <recommendedName>
        <fullName evidence="16">DUF2206 domain-containing protein</fullName>
    </recommendedName>
</protein>
<evidence type="ECO:0000313" key="9">
    <source>
        <dbReference type="Proteomes" id="UP000033878"/>
    </source>
</evidence>
<dbReference type="EMBL" id="JJPF01000077">
    <property type="protein sequence ID" value="KKG42730.1"/>
    <property type="molecule type" value="Genomic_DNA"/>
</dbReference>
<dbReference type="Proteomes" id="UP000033878">
    <property type="component" value="Unassembled WGS sequence"/>
</dbReference>
<feature type="transmembrane region" description="Helical" evidence="1">
    <location>
        <begin position="162"/>
        <end position="182"/>
    </location>
</feature>
<evidence type="ECO:0000313" key="12">
    <source>
        <dbReference type="Proteomes" id="UP000034243"/>
    </source>
</evidence>
<dbReference type="EMBL" id="JJQE01000020">
    <property type="protein sequence ID" value="KKH32142.1"/>
    <property type="molecule type" value="Genomic_DNA"/>
</dbReference>
<comment type="caution">
    <text evidence="8">The sequence shown here is derived from an EMBL/GenBank/DDBJ whole genome shotgun (WGS) entry which is preliminary data.</text>
</comment>
<evidence type="ECO:0000313" key="13">
    <source>
        <dbReference type="Proteomes" id="UP000034577"/>
    </source>
</evidence>
<evidence type="ECO:0000313" key="3">
    <source>
        <dbReference type="EMBL" id="KKG39507.1"/>
    </source>
</evidence>
<dbReference type="EMBL" id="JJPG01000040">
    <property type="protein sequence ID" value="KKG54503.1"/>
    <property type="molecule type" value="Genomic_DNA"/>
</dbReference>
<evidence type="ECO:0000313" key="5">
    <source>
        <dbReference type="EMBL" id="KKG43492.1"/>
    </source>
</evidence>
<dbReference type="EMBL" id="JJPE01000095">
    <property type="protein sequence ID" value="KKG43492.1"/>
    <property type="molecule type" value="Genomic_DNA"/>
</dbReference>
<evidence type="ECO:0000313" key="8">
    <source>
        <dbReference type="EMBL" id="KKH32142.1"/>
    </source>
</evidence>
<dbReference type="Proteomes" id="UP000034921">
    <property type="component" value="Unassembled WGS sequence"/>
</dbReference>
<evidence type="ECO:0000313" key="11">
    <source>
        <dbReference type="Proteomes" id="UP000034195"/>
    </source>
</evidence>
<keyword evidence="1" id="KW-1133">Transmembrane helix</keyword>
<name>A0A0F8M188_METMZ</name>
<accession>A0A0F8M188</accession>
<evidence type="ECO:0000313" key="2">
    <source>
        <dbReference type="EMBL" id="KKG34134.1"/>
    </source>
</evidence>
<keyword evidence="1" id="KW-0812">Transmembrane</keyword>
<gene>
    <name evidence="3" type="ORF">DU35_02680</name>
    <name evidence="6" type="ORF">DU36_00550</name>
    <name evidence="7" type="ORF">DU38_18430</name>
    <name evidence="4" type="ORF">DU39_02180</name>
    <name evidence="5" type="ORF">DU41_02405</name>
    <name evidence="2" type="ORF">DU49_18960</name>
    <name evidence="8" type="ORF">DU60_18975</name>
</gene>
<dbReference type="Proteomes" id="UP000034577">
    <property type="component" value="Unassembled WGS sequence"/>
</dbReference>
<evidence type="ECO:0000313" key="14">
    <source>
        <dbReference type="Proteomes" id="UP000034667"/>
    </source>
</evidence>
<evidence type="ECO:0000313" key="10">
    <source>
        <dbReference type="Proteomes" id="UP000034151"/>
    </source>
</evidence>
<evidence type="ECO:0000313" key="4">
    <source>
        <dbReference type="EMBL" id="KKG42730.1"/>
    </source>
</evidence>
<dbReference type="EMBL" id="JJPH01000096">
    <property type="protein sequence ID" value="KKG50853.1"/>
    <property type="molecule type" value="Genomic_DNA"/>
</dbReference>
<dbReference type="EMBL" id="JJPD01000133">
    <property type="protein sequence ID" value="KKG39507.1"/>
    <property type="molecule type" value="Genomic_DNA"/>
</dbReference>
<dbReference type="EMBL" id="JJPB01000029">
    <property type="protein sequence ID" value="KKG34134.1"/>
    <property type="molecule type" value="Genomic_DNA"/>
</dbReference>
<feature type="transmembrane region" description="Helical" evidence="1">
    <location>
        <begin position="9"/>
        <end position="29"/>
    </location>
</feature>
<evidence type="ECO:0000313" key="15">
    <source>
        <dbReference type="Proteomes" id="UP000034921"/>
    </source>
</evidence>
<evidence type="ECO:0000313" key="6">
    <source>
        <dbReference type="EMBL" id="KKG50853.1"/>
    </source>
</evidence>
<dbReference type="Proteomes" id="UP000034151">
    <property type="component" value="Unassembled WGS sequence"/>
</dbReference>
<evidence type="ECO:0008006" key="16">
    <source>
        <dbReference type="Google" id="ProtNLM"/>
    </source>
</evidence>
<feature type="transmembrane region" description="Helical" evidence="1">
    <location>
        <begin position="35"/>
        <end position="53"/>
    </location>
</feature>
<keyword evidence="1" id="KW-0472">Membrane</keyword>
<dbReference type="PATRIC" id="fig|2209.39.peg.534"/>
<feature type="transmembrane region" description="Helical" evidence="1">
    <location>
        <begin position="376"/>
        <end position="394"/>
    </location>
</feature>
<feature type="transmembrane region" description="Helical" evidence="1">
    <location>
        <begin position="231"/>
        <end position="250"/>
    </location>
</feature>
<dbReference type="AlphaFoldDB" id="A0A0F8M188"/>
<dbReference type="InterPro" id="IPR018701">
    <property type="entry name" value="DUF2206_membrane"/>
</dbReference>